<dbReference type="Pfam" id="PF02518">
    <property type="entry name" value="HATPase_c"/>
    <property type="match status" value="1"/>
</dbReference>
<evidence type="ECO:0000259" key="11">
    <source>
        <dbReference type="PROSITE" id="PS50109"/>
    </source>
</evidence>
<dbReference type="SMART" id="SM00388">
    <property type="entry name" value="HisKA"/>
    <property type="match status" value="1"/>
</dbReference>
<keyword evidence="8" id="KW-0067">ATP-binding</keyword>
<evidence type="ECO:0000256" key="3">
    <source>
        <dbReference type="ARBA" id="ARBA00012438"/>
    </source>
</evidence>
<dbReference type="SUPFAM" id="SSF55874">
    <property type="entry name" value="ATPase domain of HSP90 chaperone/DNA topoisomerase II/histidine kinase"/>
    <property type="match status" value="1"/>
</dbReference>
<feature type="transmembrane region" description="Helical" evidence="10">
    <location>
        <begin position="122"/>
        <end position="141"/>
    </location>
</feature>
<dbReference type="InterPro" id="IPR036097">
    <property type="entry name" value="HisK_dim/P_sf"/>
</dbReference>
<keyword evidence="5" id="KW-0808">Transferase</keyword>
<sequence>MERIEKSKLGMARLWRDPYIKKLVLLLVAAIFVAIALLWIYGLYSTERLKQSWLDKESAMIGSIASTRPELANEWVRLLSDSGQPTVQELESGRKLLEEYGITSELEARWLPAIEHYRSHTLWTLISGTVLGFAILAYFLLRHARRQLFDIRNLAVALDDTVKHNQPMKFRIYGEGELGLLANGVQELSLRLKETIGQLNQDKDFMKETVADISHQLKTPLASLMIYIDLLREGNIDSQHSKEFLDTCKRELDRMEWLTLTLLKIARLEADALEMSLKSASLLATVTSAIETIQRLAAEKGITIEIEHSDESLSLYQDSHWLAEAIANVLKNAVEHSPEKSRITVTWERTPVFIRLRIIDRGFGIEEQHLPHIFKKFYRVSGGGHGVGLGLPLSKSIVERHGGMLTAAPNPKGGTIMTMTLPLNPLPIESPLTNL</sequence>
<protein>
    <recommendedName>
        <fullName evidence="3">histidine kinase</fullName>
        <ecNumber evidence="3">2.7.13.3</ecNumber>
    </recommendedName>
</protein>
<dbReference type="SUPFAM" id="SSF47384">
    <property type="entry name" value="Homodimeric domain of signal transducing histidine kinase"/>
    <property type="match status" value="1"/>
</dbReference>
<dbReference type="GO" id="GO:0004721">
    <property type="term" value="F:phosphoprotein phosphatase activity"/>
    <property type="evidence" value="ECO:0007669"/>
    <property type="project" value="TreeGrafter"/>
</dbReference>
<dbReference type="PRINTS" id="PR00344">
    <property type="entry name" value="BCTRLSENSOR"/>
</dbReference>
<evidence type="ECO:0000256" key="7">
    <source>
        <dbReference type="ARBA" id="ARBA00022777"/>
    </source>
</evidence>
<comment type="catalytic activity">
    <reaction evidence="1">
        <text>ATP + protein L-histidine = ADP + protein N-phospho-L-histidine.</text>
        <dbReference type="EC" id="2.7.13.3"/>
    </reaction>
</comment>
<dbReference type="PROSITE" id="PS50109">
    <property type="entry name" value="HIS_KIN"/>
    <property type="match status" value="1"/>
</dbReference>
<dbReference type="GO" id="GO:0005886">
    <property type="term" value="C:plasma membrane"/>
    <property type="evidence" value="ECO:0007669"/>
    <property type="project" value="TreeGrafter"/>
</dbReference>
<dbReference type="CDD" id="cd00075">
    <property type="entry name" value="HATPase"/>
    <property type="match status" value="1"/>
</dbReference>
<keyword evidence="9" id="KW-0902">Two-component regulatory system</keyword>
<dbReference type="Gene3D" id="3.30.565.10">
    <property type="entry name" value="Histidine kinase-like ATPase, C-terminal domain"/>
    <property type="match status" value="1"/>
</dbReference>
<evidence type="ECO:0000313" key="12">
    <source>
        <dbReference type="EMBL" id="RED53166.1"/>
    </source>
</evidence>
<evidence type="ECO:0000256" key="10">
    <source>
        <dbReference type="SAM" id="Phobius"/>
    </source>
</evidence>
<dbReference type="InterPro" id="IPR004358">
    <property type="entry name" value="Sig_transdc_His_kin-like_C"/>
</dbReference>
<dbReference type="InterPro" id="IPR003594">
    <property type="entry name" value="HATPase_dom"/>
</dbReference>
<keyword evidence="7 12" id="KW-0418">Kinase</keyword>
<feature type="transmembrane region" description="Helical" evidence="10">
    <location>
        <begin position="23"/>
        <end position="44"/>
    </location>
</feature>
<gene>
    <name evidence="12" type="ORF">DFP95_12628</name>
</gene>
<evidence type="ECO:0000256" key="9">
    <source>
        <dbReference type="ARBA" id="ARBA00023012"/>
    </source>
</evidence>
<dbReference type="InterPro" id="IPR003661">
    <property type="entry name" value="HisK_dim/P_dom"/>
</dbReference>
<organism evidence="12 13">
    <name type="scientific">Cohnella lupini</name>
    <dbReference type="NCBI Taxonomy" id="1294267"/>
    <lineage>
        <taxon>Bacteria</taxon>
        <taxon>Bacillati</taxon>
        <taxon>Bacillota</taxon>
        <taxon>Bacilli</taxon>
        <taxon>Bacillales</taxon>
        <taxon>Paenibacillaceae</taxon>
        <taxon>Cohnella</taxon>
    </lineage>
</organism>
<keyword evidence="10" id="KW-0472">Membrane</keyword>
<proteinExistence type="predicted"/>
<keyword evidence="13" id="KW-1185">Reference proteome</keyword>
<evidence type="ECO:0000256" key="8">
    <source>
        <dbReference type="ARBA" id="ARBA00022840"/>
    </source>
</evidence>
<dbReference type="Pfam" id="PF00512">
    <property type="entry name" value="HisKA"/>
    <property type="match status" value="1"/>
</dbReference>
<evidence type="ECO:0000256" key="4">
    <source>
        <dbReference type="ARBA" id="ARBA00022553"/>
    </source>
</evidence>
<dbReference type="GO" id="GO:0005524">
    <property type="term" value="F:ATP binding"/>
    <property type="evidence" value="ECO:0007669"/>
    <property type="project" value="UniProtKB-KW"/>
</dbReference>
<name>A0A3D9HW70_9BACL</name>
<dbReference type="GO" id="GO:0000155">
    <property type="term" value="F:phosphorelay sensor kinase activity"/>
    <property type="evidence" value="ECO:0007669"/>
    <property type="project" value="InterPro"/>
</dbReference>
<evidence type="ECO:0000256" key="1">
    <source>
        <dbReference type="ARBA" id="ARBA00000085"/>
    </source>
</evidence>
<dbReference type="GO" id="GO:0016036">
    <property type="term" value="P:cellular response to phosphate starvation"/>
    <property type="evidence" value="ECO:0007669"/>
    <property type="project" value="TreeGrafter"/>
</dbReference>
<dbReference type="CDD" id="cd00082">
    <property type="entry name" value="HisKA"/>
    <property type="match status" value="1"/>
</dbReference>
<keyword evidence="10" id="KW-1133">Transmembrane helix</keyword>
<comment type="subcellular location">
    <subcellularLocation>
        <location evidence="2">Membrane</location>
    </subcellularLocation>
</comment>
<dbReference type="OrthoDB" id="9773956at2"/>
<dbReference type="SMART" id="SM00387">
    <property type="entry name" value="HATPase_c"/>
    <property type="match status" value="1"/>
</dbReference>
<dbReference type="EC" id="2.7.13.3" evidence="3"/>
<keyword evidence="10" id="KW-0812">Transmembrane</keyword>
<accession>A0A3D9HW70</accession>
<dbReference type="PANTHER" id="PTHR45453:SF1">
    <property type="entry name" value="PHOSPHATE REGULON SENSOR PROTEIN PHOR"/>
    <property type="match status" value="1"/>
</dbReference>
<reference evidence="12 13" key="1">
    <citation type="submission" date="2018-07" db="EMBL/GenBank/DDBJ databases">
        <title>Genomic Encyclopedia of Type Strains, Phase III (KMG-III): the genomes of soil and plant-associated and newly described type strains.</title>
        <authorList>
            <person name="Whitman W."/>
        </authorList>
    </citation>
    <scope>NUCLEOTIDE SEQUENCE [LARGE SCALE GENOMIC DNA]</scope>
    <source>
        <strain evidence="12 13">CECT 8236</strain>
    </source>
</reference>
<evidence type="ECO:0000313" key="13">
    <source>
        <dbReference type="Proteomes" id="UP000256869"/>
    </source>
</evidence>
<comment type="caution">
    <text evidence="12">The sequence shown here is derived from an EMBL/GenBank/DDBJ whole genome shotgun (WGS) entry which is preliminary data.</text>
</comment>
<dbReference type="RefSeq" id="WP_115995467.1">
    <property type="nucleotide sequence ID" value="NZ_QRDY01000026.1"/>
</dbReference>
<dbReference type="PANTHER" id="PTHR45453">
    <property type="entry name" value="PHOSPHATE REGULON SENSOR PROTEIN PHOR"/>
    <property type="match status" value="1"/>
</dbReference>
<keyword evidence="4" id="KW-0597">Phosphoprotein</keyword>
<feature type="domain" description="Histidine kinase" evidence="11">
    <location>
        <begin position="212"/>
        <end position="425"/>
    </location>
</feature>
<evidence type="ECO:0000256" key="6">
    <source>
        <dbReference type="ARBA" id="ARBA00022741"/>
    </source>
</evidence>
<keyword evidence="6" id="KW-0547">Nucleotide-binding</keyword>
<dbReference type="InterPro" id="IPR050351">
    <property type="entry name" value="BphY/WalK/GraS-like"/>
</dbReference>
<evidence type="ECO:0000256" key="5">
    <source>
        <dbReference type="ARBA" id="ARBA00022679"/>
    </source>
</evidence>
<dbReference type="Proteomes" id="UP000256869">
    <property type="component" value="Unassembled WGS sequence"/>
</dbReference>
<evidence type="ECO:0000256" key="2">
    <source>
        <dbReference type="ARBA" id="ARBA00004370"/>
    </source>
</evidence>
<dbReference type="Gene3D" id="1.10.287.130">
    <property type="match status" value="1"/>
</dbReference>
<dbReference type="AlphaFoldDB" id="A0A3D9HW70"/>
<dbReference type="EMBL" id="QRDY01000026">
    <property type="protein sequence ID" value="RED53166.1"/>
    <property type="molecule type" value="Genomic_DNA"/>
</dbReference>
<dbReference type="InterPro" id="IPR036890">
    <property type="entry name" value="HATPase_C_sf"/>
</dbReference>
<dbReference type="InterPro" id="IPR005467">
    <property type="entry name" value="His_kinase_dom"/>
</dbReference>